<name>A0A7C8I8P0_9PLEO</name>
<comment type="caution">
    <text evidence="2">The sequence shown here is derived from an EMBL/GenBank/DDBJ whole genome shotgun (WGS) entry which is preliminary data.</text>
</comment>
<dbReference type="Proteomes" id="UP000481861">
    <property type="component" value="Unassembled WGS sequence"/>
</dbReference>
<accession>A0A7C8I8P0</accession>
<sequence length="430" mass="48641">MNYTRESDKMGVQTSESPMPRLEIHIQGIPKLSLTLPYQIELTITRSPDDGTSKPVIFRWGPHSQGFVRSGFQLLHHTANGLEPLDIDHSMLVKLAEQVETMIVNGWNHFLWELSPGETTGKFITTLLARYQQLLVPGERYQIIWAETKITMWEWGTIRQHMNQQLKAKSEDSGPSLVLRSSGPGITFTARAEPKPWPQRAEREARIGFERANREEEQWRRAQNPPPRAPHIKPSDRKPGAPKLSVELECPPILHRKSIFDVAVKVTYDADAAAAKPMTFHTRSIAGHTDGFDFELYRFCGVDDWELCKDESDGCGGFRIVDDPDVAVNVGHDDHFVSLRPGESWSTSHHLQHLGWTNLPDDTADGERFRYVFTGTTVDWWDWGSKAEHGETVVKLPCWVSGLVQDPAHNDGRVKLIVPASEVVEFSVAE</sequence>
<reference evidence="2 3" key="1">
    <citation type="submission" date="2020-01" db="EMBL/GenBank/DDBJ databases">
        <authorList>
            <consortium name="DOE Joint Genome Institute"/>
            <person name="Haridas S."/>
            <person name="Albert R."/>
            <person name="Binder M."/>
            <person name="Bloem J."/>
            <person name="Labutti K."/>
            <person name="Salamov A."/>
            <person name="Andreopoulos B."/>
            <person name="Baker S.E."/>
            <person name="Barry K."/>
            <person name="Bills G."/>
            <person name="Bluhm B.H."/>
            <person name="Cannon C."/>
            <person name="Castanera R."/>
            <person name="Culley D.E."/>
            <person name="Daum C."/>
            <person name="Ezra D."/>
            <person name="Gonzalez J.B."/>
            <person name="Henrissat B."/>
            <person name="Kuo A."/>
            <person name="Liang C."/>
            <person name="Lipzen A."/>
            <person name="Lutzoni F."/>
            <person name="Magnuson J."/>
            <person name="Mondo S."/>
            <person name="Nolan M."/>
            <person name="Ohm R."/>
            <person name="Pangilinan J."/>
            <person name="Park H.-J.H."/>
            <person name="Ramirez L."/>
            <person name="Alfaro M."/>
            <person name="Sun H."/>
            <person name="Tritt A."/>
            <person name="Yoshinaga Y."/>
            <person name="Zwiers L.-H.L."/>
            <person name="Turgeon B.G."/>
            <person name="Goodwin S.B."/>
            <person name="Spatafora J.W."/>
            <person name="Crous P.W."/>
            <person name="Grigoriev I.V."/>
        </authorList>
    </citation>
    <scope>NUCLEOTIDE SEQUENCE [LARGE SCALE GENOMIC DNA]</scope>
    <source>
        <strain evidence="2 3">CBS 611.86</strain>
    </source>
</reference>
<dbReference type="OrthoDB" id="4323953at2759"/>
<evidence type="ECO:0000313" key="2">
    <source>
        <dbReference type="EMBL" id="KAF2867147.1"/>
    </source>
</evidence>
<proteinExistence type="predicted"/>
<evidence type="ECO:0000256" key="1">
    <source>
        <dbReference type="SAM" id="MobiDB-lite"/>
    </source>
</evidence>
<keyword evidence="3" id="KW-1185">Reference proteome</keyword>
<protein>
    <submittedName>
        <fullName evidence="2">Uncharacterized protein</fullName>
    </submittedName>
</protein>
<feature type="region of interest" description="Disordered" evidence="1">
    <location>
        <begin position="213"/>
        <end position="243"/>
    </location>
</feature>
<dbReference type="AlphaFoldDB" id="A0A7C8I8P0"/>
<organism evidence="2 3">
    <name type="scientific">Massariosphaeria phaeospora</name>
    <dbReference type="NCBI Taxonomy" id="100035"/>
    <lineage>
        <taxon>Eukaryota</taxon>
        <taxon>Fungi</taxon>
        <taxon>Dikarya</taxon>
        <taxon>Ascomycota</taxon>
        <taxon>Pezizomycotina</taxon>
        <taxon>Dothideomycetes</taxon>
        <taxon>Pleosporomycetidae</taxon>
        <taxon>Pleosporales</taxon>
        <taxon>Pleosporales incertae sedis</taxon>
        <taxon>Massariosphaeria</taxon>
    </lineage>
</organism>
<gene>
    <name evidence="2" type="ORF">BDV95DRAFT_503446</name>
</gene>
<dbReference type="EMBL" id="JAADJZ010000024">
    <property type="protein sequence ID" value="KAF2867147.1"/>
    <property type="molecule type" value="Genomic_DNA"/>
</dbReference>
<evidence type="ECO:0000313" key="3">
    <source>
        <dbReference type="Proteomes" id="UP000481861"/>
    </source>
</evidence>